<proteinExistence type="predicted"/>
<organism evidence="3 4">
    <name type="scientific">Vitrella brassicaformis (strain CCMP3155)</name>
    <dbReference type="NCBI Taxonomy" id="1169540"/>
    <lineage>
        <taxon>Eukaryota</taxon>
        <taxon>Sar</taxon>
        <taxon>Alveolata</taxon>
        <taxon>Colpodellida</taxon>
        <taxon>Vitrellaceae</taxon>
        <taxon>Vitrella</taxon>
    </lineage>
</organism>
<dbReference type="Proteomes" id="UP000041254">
    <property type="component" value="Unassembled WGS sequence"/>
</dbReference>
<dbReference type="AlphaFoldDB" id="A0A0G4H474"/>
<keyword evidence="4" id="KW-1185">Reference proteome</keyword>
<gene>
    <name evidence="3" type="ORF">Vbra_6544</name>
</gene>
<dbReference type="PhylomeDB" id="A0A0G4H474"/>
<protein>
    <recommendedName>
        <fullName evidence="2">TLDc domain-containing protein</fullName>
    </recommendedName>
</protein>
<accession>A0A0G4H474</accession>
<dbReference type="InterPro" id="IPR006571">
    <property type="entry name" value="TLDc_dom"/>
</dbReference>
<feature type="region of interest" description="Disordered" evidence="1">
    <location>
        <begin position="1"/>
        <end position="33"/>
    </location>
</feature>
<evidence type="ECO:0000313" key="4">
    <source>
        <dbReference type="Proteomes" id="UP000041254"/>
    </source>
</evidence>
<evidence type="ECO:0000259" key="2">
    <source>
        <dbReference type="Pfam" id="PF07534"/>
    </source>
</evidence>
<dbReference type="Pfam" id="PF07534">
    <property type="entry name" value="TLD"/>
    <property type="match status" value="1"/>
</dbReference>
<dbReference type="InParanoid" id="A0A0G4H474"/>
<dbReference type="EMBL" id="CDMY01000982">
    <property type="protein sequence ID" value="CEM38371.1"/>
    <property type="molecule type" value="Genomic_DNA"/>
</dbReference>
<dbReference type="VEuPathDB" id="CryptoDB:Vbra_6544"/>
<evidence type="ECO:0000256" key="1">
    <source>
        <dbReference type="SAM" id="MobiDB-lite"/>
    </source>
</evidence>
<reference evidence="3 4" key="1">
    <citation type="submission" date="2014-11" db="EMBL/GenBank/DDBJ databases">
        <authorList>
            <person name="Zhu J."/>
            <person name="Qi W."/>
            <person name="Song R."/>
        </authorList>
    </citation>
    <scope>NUCLEOTIDE SEQUENCE [LARGE SCALE GENOMIC DNA]</scope>
</reference>
<evidence type="ECO:0000313" key="3">
    <source>
        <dbReference type="EMBL" id="CEM38371.1"/>
    </source>
</evidence>
<name>A0A0G4H474_VITBC</name>
<feature type="domain" description="TLDc" evidence="2">
    <location>
        <begin position="906"/>
        <end position="988"/>
    </location>
</feature>
<sequence length="1085" mass="118886">MMPMANQRAARECPPAPPPSRDRKRGSTADDEGTASIFRAIRMQGWSGLPMPRELHVGVYAFIHPVWCLKPPLSSLSSAIVLRHHTELVIDSSNPRQRIFWSSMTVRTAYDLGQQMVNLKCLIHRFPCTPENHVAPRWCLGIVIGLLEGHAAGRRSVREKEGLGTAMMEGSLQSLTFEAVPTIPPIVGVQGIRHLNNTIALPLPTTPSQSITLPALTNVKGVSGGHAVIDGRGWSMPTLQRVSARVPSSTVADMRPFIATSKSLVELEVDEMASSELAELIGSIPMGQRGRPGPLANLRRIGYIKLYEIESINIEDGLRQLQRCLVDRGCSKSLDFLELKVDCRDCHSLLLSEYPTLMALASFIDKTCSASGKVLCEARLSAEEAQHIPLTHLLAHTQFGKLPSSGPQLLGALLKLYNVQMAPQPTHPDCPSIDSFIGTAPAQYHYVWTVTPDQLLDRSWHAIDDSTVNKLVIGRGRRTSIEVRLADGWVPPVDAAPPEPPQIQAFKADGLLGVSTLTVKTYIGLGAVKALLNKGLHLEKMQLFHMTATDVIRVLEGMGTRQMPKNLRIEGLRHTHDESRIHHISRMTTTANFQKVKALIVGGEVAMWVAAALRQHMPSLESFIMCGREAEVRSVLVDGAHDSYMGTRRSDTGIRAGFNTLTLGFVSEDQRFFVKAEDERKGITLGDHKERLPQIRTLIIHLDVPPANVVDPGTFILSSIWSLLEIDSITALTVVPPQATHLDAFSEAVRRRFGPGQVPGIIGHGDSRIVLTADAIQTMRKAVFAHSSAADTLRALQQAEVPDQRRQTRMTSQRISSMLHHYLPSLDANIAAEALASDFVGRMRAAPPMSVIDPPYTRAMDPPYARGRLRRLVIVAMQRYGLGMEPMMRLQGSSPCIPSPSVIASASQLMAILRMTGKHITGIELLYKATEHGHQYTDMLNRVGDGSCLLFLVRTNGDTYGCFIDDSLRPPEYSFSTYSVDALIFSTSGVAPPTLQSPPASHRLHVAQAGNEHRHGSPKFAIGRPVAPGVDVRLWLWADGPGLAAGGCPVRVVLGSLTDPILFRADEIEVMRLVGQCRRGAERMD</sequence>